<evidence type="ECO:0000256" key="1">
    <source>
        <dbReference type="SAM" id="Coils"/>
    </source>
</evidence>
<protein>
    <submittedName>
        <fullName evidence="2">Uncharacterized protein</fullName>
    </submittedName>
</protein>
<accession>A0AB74D2W2</accession>
<gene>
    <name evidence="2" type="ORF">DF015_33130</name>
</gene>
<reference evidence="2 3" key="1">
    <citation type="submission" date="2018-08" db="EMBL/GenBank/DDBJ databases">
        <title>Comparative analysis of Burkholderia isolates from Puerto Rico.</title>
        <authorList>
            <person name="Hall C."/>
            <person name="Sahl J."/>
            <person name="Wagner D."/>
        </authorList>
    </citation>
    <scope>NUCLEOTIDE SEQUENCE [LARGE SCALE GENOMIC DNA]</scope>
    <source>
        <strain evidence="2 3">Bp8964</strain>
    </source>
</reference>
<comment type="caution">
    <text evidence="2">The sequence shown here is derived from an EMBL/GenBank/DDBJ whole genome shotgun (WGS) entry which is preliminary data.</text>
</comment>
<organism evidence="2 3">
    <name type="scientific">Burkholderia ubonensis</name>
    <dbReference type="NCBI Taxonomy" id="101571"/>
    <lineage>
        <taxon>Bacteria</taxon>
        <taxon>Pseudomonadati</taxon>
        <taxon>Pseudomonadota</taxon>
        <taxon>Betaproteobacteria</taxon>
        <taxon>Burkholderiales</taxon>
        <taxon>Burkholderiaceae</taxon>
        <taxon>Burkholderia</taxon>
        <taxon>Burkholderia cepacia complex</taxon>
    </lineage>
</organism>
<proteinExistence type="predicted"/>
<dbReference type="EMBL" id="QTNY01000036">
    <property type="protein sequence ID" value="RQP68860.1"/>
    <property type="molecule type" value="Genomic_DNA"/>
</dbReference>
<feature type="coiled-coil region" evidence="1">
    <location>
        <begin position="148"/>
        <end position="175"/>
    </location>
</feature>
<evidence type="ECO:0000313" key="2">
    <source>
        <dbReference type="EMBL" id="RQP68860.1"/>
    </source>
</evidence>
<sequence>MSGTTIGLVREVFSVACNVGPASLPTTLEQFLVALRAGTALTADAKESLDRQLAEEFPMWQHRTPQGPKCDEPLRAKWEAAVRAVLLSLRSWSLSNAHALAELSAYLQMIESLGLESADFQQIAAHLDNDVLADGLYQLILESEVGSYMRVHERIPNAEREIKKLAQENNFLRISHIFPNLMPEMRMDLRAAVRLLLRLDPAKLASALTVKNSVFFTLLVRFILGDDFPELASHVPIMWVKFASIDVIENAHRSGNTERNWRDLLRHLLLQAAVSPAWPGWMSALLRVPQSGSLMTRVLPNVLASLDVPQWEAFIAAVSLNYSKMAAEPMAAIMLAFEQATTASAALSMWTICFKRWSGWDYGRSEEQTYLFSPAACALDYPVAMYYSKMPSQQRDDLERTLALSIETIEQQWFKSATELITERNRLLSRQRLVEHGRRLASDYAEPLPPAIQQPDAYTSIRYSYLDVQASRSNDTDDNIVQSHAS</sequence>
<name>A0AB74D2W2_9BURK</name>
<dbReference type="Proteomes" id="UP000273734">
    <property type="component" value="Unassembled WGS sequence"/>
</dbReference>
<dbReference type="AlphaFoldDB" id="A0AB74D2W2"/>
<dbReference type="RefSeq" id="WP_095412831.1">
    <property type="nucleotide sequence ID" value="NZ_NQMX01000030.1"/>
</dbReference>
<keyword evidence="1" id="KW-0175">Coiled coil</keyword>
<evidence type="ECO:0000313" key="3">
    <source>
        <dbReference type="Proteomes" id="UP000273734"/>
    </source>
</evidence>